<sequence>MEGKSGRSKMSQSSTNIDGDEDRSWISELLSRYNVYEKIVNFMAPETMAVSPMLPDLNNLFGLKKQKPAFIEMEDQTTRASMKNQPAAVRSTFQPPRLQLLLAALVLAIV</sequence>
<feature type="compositionally biased region" description="Polar residues" evidence="1">
    <location>
        <begin position="8"/>
        <end position="17"/>
    </location>
</feature>
<protein>
    <submittedName>
        <fullName evidence="2">Uncharacterized protein</fullName>
    </submittedName>
</protein>
<comment type="caution">
    <text evidence="2">The sequence shown here is derived from an EMBL/GenBank/DDBJ whole genome shotgun (WGS) entry which is preliminary data.</text>
</comment>
<name>A0A498JI46_MALDO</name>
<organism evidence="2 3">
    <name type="scientific">Malus domestica</name>
    <name type="common">Apple</name>
    <name type="synonym">Pyrus malus</name>
    <dbReference type="NCBI Taxonomy" id="3750"/>
    <lineage>
        <taxon>Eukaryota</taxon>
        <taxon>Viridiplantae</taxon>
        <taxon>Streptophyta</taxon>
        <taxon>Embryophyta</taxon>
        <taxon>Tracheophyta</taxon>
        <taxon>Spermatophyta</taxon>
        <taxon>Magnoliopsida</taxon>
        <taxon>eudicotyledons</taxon>
        <taxon>Gunneridae</taxon>
        <taxon>Pentapetalae</taxon>
        <taxon>rosids</taxon>
        <taxon>fabids</taxon>
        <taxon>Rosales</taxon>
        <taxon>Rosaceae</taxon>
        <taxon>Amygdaloideae</taxon>
        <taxon>Maleae</taxon>
        <taxon>Malus</taxon>
    </lineage>
</organism>
<gene>
    <name evidence="2" type="ORF">DVH24_013938</name>
</gene>
<feature type="region of interest" description="Disordered" evidence="1">
    <location>
        <begin position="1"/>
        <end position="20"/>
    </location>
</feature>
<evidence type="ECO:0000313" key="3">
    <source>
        <dbReference type="Proteomes" id="UP000290289"/>
    </source>
</evidence>
<proteinExistence type="predicted"/>
<dbReference type="AlphaFoldDB" id="A0A498JI46"/>
<reference evidence="2 3" key="1">
    <citation type="submission" date="2018-10" db="EMBL/GenBank/DDBJ databases">
        <title>A high-quality apple genome assembly.</title>
        <authorList>
            <person name="Hu J."/>
        </authorList>
    </citation>
    <scope>NUCLEOTIDE SEQUENCE [LARGE SCALE GENOMIC DNA]</scope>
    <source>
        <strain evidence="3">cv. HFTH1</strain>
        <tissue evidence="2">Young leaf</tissue>
    </source>
</reference>
<dbReference type="EMBL" id="RDQH01000333">
    <property type="protein sequence ID" value="RXH93362.1"/>
    <property type="molecule type" value="Genomic_DNA"/>
</dbReference>
<dbReference type="Proteomes" id="UP000290289">
    <property type="component" value="Chromosome 7"/>
</dbReference>
<evidence type="ECO:0000256" key="1">
    <source>
        <dbReference type="SAM" id="MobiDB-lite"/>
    </source>
</evidence>
<accession>A0A498JI46</accession>
<evidence type="ECO:0000313" key="2">
    <source>
        <dbReference type="EMBL" id="RXH93362.1"/>
    </source>
</evidence>
<keyword evidence="3" id="KW-1185">Reference proteome</keyword>
<dbReference type="STRING" id="3750.A0A498JI46"/>